<dbReference type="Gene3D" id="1.10.3210.10">
    <property type="entry name" value="Hypothetical protein af1432"/>
    <property type="match status" value="1"/>
</dbReference>
<dbReference type="GO" id="GO:0006203">
    <property type="term" value="P:dGTP catabolic process"/>
    <property type="evidence" value="ECO:0007669"/>
    <property type="project" value="TreeGrafter"/>
</dbReference>
<evidence type="ECO:0000256" key="1">
    <source>
        <dbReference type="ARBA" id="ARBA00022801"/>
    </source>
</evidence>
<dbReference type="NCBIfam" id="TIGR01353">
    <property type="entry name" value="dGTP_triPase"/>
    <property type="match status" value="1"/>
</dbReference>
<evidence type="ECO:0000313" key="4">
    <source>
        <dbReference type="Proteomes" id="UP000316614"/>
    </source>
</evidence>
<dbReference type="NCBIfam" id="NF002205">
    <property type="entry name" value="PRK01096.1"/>
    <property type="match status" value="1"/>
</dbReference>
<keyword evidence="1 3" id="KW-0378">Hydrolase</keyword>
<dbReference type="InterPro" id="IPR006261">
    <property type="entry name" value="dGTPase"/>
</dbReference>
<dbReference type="InterPro" id="IPR050135">
    <property type="entry name" value="dGTPase-like"/>
</dbReference>
<dbReference type="SUPFAM" id="SSF109604">
    <property type="entry name" value="HD-domain/PDEase-like"/>
    <property type="match status" value="1"/>
</dbReference>
<dbReference type="SMART" id="SM00471">
    <property type="entry name" value="HDc"/>
    <property type="match status" value="1"/>
</dbReference>
<dbReference type="InterPro" id="IPR003607">
    <property type="entry name" value="HD/PDEase_dom"/>
</dbReference>
<dbReference type="Pfam" id="PF13286">
    <property type="entry name" value="HD_assoc"/>
    <property type="match status" value="1"/>
</dbReference>
<dbReference type="Proteomes" id="UP000316614">
    <property type="component" value="Chromosome"/>
</dbReference>
<reference evidence="3 4" key="1">
    <citation type="submission" date="2019-06" db="EMBL/GenBank/DDBJ databases">
        <title>Echinicola alkalisoli sp. nov. isolated from saline soil.</title>
        <authorList>
            <person name="Sun J.-Q."/>
            <person name="Xu L."/>
        </authorList>
    </citation>
    <scope>NUCLEOTIDE SEQUENCE [LARGE SCALE GENOMIC DNA]</scope>
    <source>
        <strain evidence="3 4">LN3S3</strain>
    </source>
</reference>
<organism evidence="3 4">
    <name type="scientific">Echinicola soli</name>
    <dbReference type="NCBI Taxonomy" id="2591634"/>
    <lineage>
        <taxon>Bacteria</taxon>
        <taxon>Pseudomonadati</taxon>
        <taxon>Bacteroidota</taxon>
        <taxon>Cytophagia</taxon>
        <taxon>Cytophagales</taxon>
        <taxon>Cyclobacteriaceae</taxon>
        <taxon>Echinicola</taxon>
    </lineage>
</organism>
<dbReference type="Gene3D" id="1.10.3550.10">
    <property type="entry name" value="eoxyguanosinetriphosphate triphosphohydrolase domain-like"/>
    <property type="match status" value="1"/>
</dbReference>
<dbReference type="AlphaFoldDB" id="A0A514CP14"/>
<dbReference type="KEGG" id="echi:FKX85_06255"/>
<name>A0A514CP14_9BACT</name>
<dbReference type="InterPro" id="IPR023293">
    <property type="entry name" value="dGTP_triP_hydro_central_sf"/>
</dbReference>
<evidence type="ECO:0000313" key="3">
    <source>
        <dbReference type="EMBL" id="QDH81507.1"/>
    </source>
</evidence>
<evidence type="ECO:0000259" key="2">
    <source>
        <dbReference type="SMART" id="SM00471"/>
    </source>
</evidence>
<dbReference type="CDD" id="cd00077">
    <property type="entry name" value="HDc"/>
    <property type="match status" value="1"/>
</dbReference>
<gene>
    <name evidence="3" type="ORF">FKX85_06255</name>
</gene>
<dbReference type="InterPro" id="IPR006674">
    <property type="entry name" value="HD_domain"/>
</dbReference>
<dbReference type="PANTHER" id="PTHR11373:SF32">
    <property type="entry name" value="DEOXYGUANOSINETRIPHOSPHATE TRIPHOSPHOHYDROLASE"/>
    <property type="match status" value="1"/>
</dbReference>
<dbReference type="InterPro" id="IPR027432">
    <property type="entry name" value="dGTP_triphosphohydrolase_C"/>
</dbReference>
<accession>A0A514CP14</accession>
<sequence length="447" mass="50344">MKWEKLLSAGRADFKNKANQSQEQYRSEFERDYDRIIFSAPFRNLQDKTQVFPLPELDFVHTRLTHSLEVSSVGRSLGKSAGEYLLKKYPSLSEMCIGSSDIGAIVAAAALTHDLGNPPFGHAGEDAISDFFRFHPSGQCWRDHLRDEEWADMTHFEGNAQGFRMLLDKNNGLQVCYATLAAFTKYPRPAAVEKIDPRRRSQKKFGFFADQLSLFKQLADTLGIPSSGKNTWFRHPLAFLVEAADDICYSIIDLEDGCTLGLVQLEEAIPLLAEIIGEKFQEEKLHSIKTSAQKLAILRAMAISRLVEETVAAFRTHEEAMLSGEFDQALTDCIPSSKALDKITKLSVKKIYRSQPVLEKEAAGFQVLEGLLEVFSSALYNQYFDTERFSGKDKSILRLLPEVFKPDNELQMPYLLLRNLVDFIAGMTDKYALSLYRKVKGIALPGA</sequence>
<dbReference type="GO" id="GO:0008832">
    <property type="term" value="F:dGTPase activity"/>
    <property type="evidence" value="ECO:0007669"/>
    <property type="project" value="TreeGrafter"/>
</dbReference>
<protein>
    <submittedName>
        <fullName evidence="3">Deoxyguanosinetriphosphate triphosphohydrolase</fullName>
    </submittedName>
</protein>
<dbReference type="InterPro" id="IPR026875">
    <property type="entry name" value="PHydrolase_assoc_dom"/>
</dbReference>
<dbReference type="Gene3D" id="1.10.3410.10">
    <property type="entry name" value="putative deoxyguanosinetriphosphate triphosphohydrolase like domain"/>
    <property type="match status" value="1"/>
</dbReference>
<keyword evidence="4" id="KW-1185">Reference proteome</keyword>
<dbReference type="OrthoDB" id="9803619at2"/>
<proteinExistence type="predicted"/>
<dbReference type="EMBL" id="CP041253">
    <property type="protein sequence ID" value="QDH81507.1"/>
    <property type="molecule type" value="Genomic_DNA"/>
</dbReference>
<dbReference type="Pfam" id="PF01966">
    <property type="entry name" value="HD"/>
    <property type="match status" value="1"/>
</dbReference>
<dbReference type="PANTHER" id="PTHR11373">
    <property type="entry name" value="DEOXYNUCLEOSIDE TRIPHOSPHATE TRIPHOSPHOHYDROLASE"/>
    <property type="match status" value="1"/>
</dbReference>
<feature type="domain" description="HD/PDEase" evidence="2">
    <location>
        <begin position="59"/>
        <end position="259"/>
    </location>
</feature>